<accession>A0A1R1F1C7</accession>
<dbReference type="InterPro" id="IPR016152">
    <property type="entry name" value="PTrfase/Anion_transptr"/>
</dbReference>
<dbReference type="Gene3D" id="3.40.930.10">
    <property type="entry name" value="Mannitol-specific EII, Chain A"/>
    <property type="match status" value="1"/>
</dbReference>
<evidence type="ECO:0000256" key="10">
    <source>
        <dbReference type="ARBA" id="ARBA00030956"/>
    </source>
</evidence>
<dbReference type="RefSeq" id="WP_076166532.1">
    <property type="nucleotide sequence ID" value="NZ_MRTP01000001.1"/>
</dbReference>
<dbReference type="Pfam" id="PF00359">
    <property type="entry name" value="PTS_EIIA_2"/>
    <property type="match status" value="1"/>
</dbReference>
<dbReference type="PROSITE" id="PS51094">
    <property type="entry name" value="PTS_EIIA_TYPE_2"/>
    <property type="match status" value="1"/>
</dbReference>
<keyword evidence="14" id="KW-1185">Reference proteome</keyword>
<dbReference type="CDD" id="cd00211">
    <property type="entry name" value="PTS_IIA_fru"/>
    <property type="match status" value="1"/>
</dbReference>
<dbReference type="PROSITE" id="PS00372">
    <property type="entry name" value="PTS_EIIA_TYPE_2_HIS"/>
    <property type="match status" value="1"/>
</dbReference>
<dbReference type="STRING" id="297318.BK138_04645"/>
<evidence type="ECO:0000256" key="8">
    <source>
        <dbReference type="ARBA" id="ARBA00022777"/>
    </source>
</evidence>
<comment type="caution">
    <text evidence="13">The sequence shown here is derived from an EMBL/GenBank/DDBJ whole genome shotgun (WGS) entry which is preliminary data.</text>
</comment>
<evidence type="ECO:0000256" key="11">
    <source>
        <dbReference type="ARBA" id="ARBA00030962"/>
    </source>
</evidence>
<dbReference type="PANTHER" id="PTHR30181">
    <property type="entry name" value="MANNITOL PERMEASE IIC COMPONENT"/>
    <property type="match status" value="1"/>
</dbReference>
<dbReference type="PANTHER" id="PTHR30181:SF2">
    <property type="entry name" value="PTS SYSTEM MANNITOL-SPECIFIC EIICBA COMPONENT"/>
    <property type="match status" value="1"/>
</dbReference>
<dbReference type="GO" id="GO:0009401">
    <property type="term" value="P:phosphoenolpyruvate-dependent sugar phosphotransferase system"/>
    <property type="evidence" value="ECO:0007669"/>
    <property type="project" value="UniProtKB-KW"/>
</dbReference>
<dbReference type="InterPro" id="IPR002178">
    <property type="entry name" value="PTS_EIIA_type-2_dom"/>
</dbReference>
<dbReference type="Proteomes" id="UP000187172">
    <property type="component" value="Unassembled WGS sequence"/>
</dbReference>
<dbReference type="GO" id="GO:0005886">
    <property type="term" value="C:plasma membrane"/>
    <property type="evidence" value="ECO:0007669"/>
    <property type="project" value="TreeGrafter"/>
</dbReference>
<sequence length="145" mass="15488">MSILSADQIRVNVKVSDKYEAIRLAGQMLVDAGHVEQEYVDKMIERENALSTYMGAGLAIPHGTNEAKGMIKSTGLAVLQIPDGVDFGGDEPAVLVVGIAAQNGEHMDILTSVAMVCSDEDSMEGIRTAKTAEEILSIFESGMEE</sequence>
<evidence type="ECO:0000256" key="2">
    <source>
        <dbReference type="ARBA" id="ARBA00014783"/>
    </source>
</evidence>
<evidence type="ECO:0000256" key="5">
    <source>
        <dbReference type="ARBA" id="ARBA00022597"/>
    </source>
</evidence>
<evidence type="ECO:0000313" key="14">
    <source>
        <dbReference type="Proteomes" id="UP000187172"/>
    </source>
</evidence>
<keyword evidence="5" id="KW-0762">Sugar transport</keyword>
<keyword evidence="7" id="KW-0598">Phosphotransferase system</keyword>
<evidence type="ECO:0000256" key="9">
    <source>
        <dbReference type="ARBA" id="ARBA00029908"/>
    </source>
</evidence>
<keyword evidence="3" id="KW-0813">Transport</keyword>
<keyword evidence="6" id="KW-0808">Transferase</keyword>
<evidence type="ECO:0000259" key="12">
    <source>
        <dbReference type="PROSITE" id="PS51094"/>
    </source>
</evidence>
<evidence type="ECO:0000256" key="4">
    <source>
        <dbReference type="ARBA" id="ARBA00022553"/>
    </source>
</evidence>
<reference evidence="13 14" key="1">
    <citation type="submission" date="2016-11" db="EMBL/GenBank/DDBJ databases">
        <title>Paenibacillus species isolates.</title>
        <authorList>
            <person name="Beno S.M."/>
        </authorList>
    </citation>
    <scope>NUCLEOTIDE SEQUENCE [LARGE SCALE GENOMIC DNA]</scope>
    <source>
        <strain evidence="13 14">FSL R5-0378</strain>
    </source>
</reference>
<comment type="function">
    <text evidence="1">The phosphoenolpyruvate-dependent sugar phosphotransferase system (sugar PTS), a major carbohydrate active transport system, catalyzes the phosphorylation of incoming sugar substrates concomitantly with their translocation across the cell membrane. The enzyme II CmtAB PTS system is involved in D-mannitol transport.</text>
</comment>
<gene>
    <name evidence="13" type="ORF">BK138_04645</name>
</gene>
<dbReference type="AlphaFoldDB" id="A0A1R1F1C7"/>
<name>A0A1R1F1C7_9BACL</name>
<evidence type="ECO:0000313" key="13">
    <source>
        <dbReference type="EMBL" id="OMF57874.1"/>
    </source>
</evidence>
<organism evidence="13 14">
    <name type="scientific">Paenibacillus rhizosphaerae</name>
    <dbReference type="NCBI Taxonomy" id="297318"/>
    <lineage>
        <taxon>Bacteria</taxon>
        <taxon>Bacillati</taxon>
        <taxon>Bacillota</taxon>
        <taxon>Bacilli</taxon>
        <taxon>Bacillales</taxon>
        <taxon>Paenibacillaceae</taxon>
        <taxon>Paenibacillus</taxon>
    </lineage>
</organism>
<dbReference type="InterPro" id="IPR050893">
    <property type="entry name" value="Sugar_PTS"/>
</dbReference>
<dbReference type="GO" id="GO:0016301">
    <property type="term" value="F:kinase activity"/>
    <property type="evidence" value="ECO:0007669"/>
    <property type="project" value="UniProtKB-KW"/>
</dbReference>
<feature type="domain" description="PTS EIIA type-2" evidence="12">
    <location>
        <begin position="2"/>
        <end position="142"/>
    </location>
</feature>
<evidence type="ECO:0000256" key="1">
    <source>
        <dbReference type="ARBA" id="ARBA00002434"/>
    </source>
</evidence>
<dbReference type="EMBL" id="MRTP01000001">
    <property type="protein sequence ID" value="OMF57874.1"/>
    <property type="molecule type" value="Genomic_DNA"/>
</dbReference>
<keyword evidence="8" id="KW-0418">Kinase</keyword>
<evidence type="ECO:0000256" key="7">
    <source>
        <dbReference type="ARBA" id="ARBA00022683"/>
    </source>
</evidence>
<protein>
    <recommendedName>
        <fullName evidence="2">Mannitol-specific phosphotransferase enzyme IIA component</fullName>
    </recommendedName>
    <alternativeName>
        <fullName evidence="10">EIIA</fullName>
    </alternativeName>
    <alternativeName>
        <fullName evidence="11">EIII</fullName>
    </alternativeName>
    <alternativeName>
        <fullName evidence="9">PTS system mannitol-specific EIIA component</fullName>
    </alternativeName>
</protein>
<dbReference type="GO" id="GO:0090563">
    <property type="term" value="F:protein-phosphocysteine-sugar phosphotransferase activity"/>
    <property type="evidence" value="ECO:0007669"/>
    <property type="project" value="TreeGrafter"/>
</dbReference>
<dbReference type="SUPFAM" id="SSF55804">
    <property type="entry name" value="Phoshotransferase/anion transport protein"/>
    <property type="match status" value="1"/>
</dbReference>
<proteinExistence type="predicted"/>
<evidence type="ECO:0000256" key="3">
    <source>
        <dbReference type="ARBA" id="ARBA00022448"/>
    </source>
</evidence>
<keyword evidence="4" id="KW-0597">Phosphoprotein</keyword>
<evidence type="ECO:0000256" key="6">
    <source>
        <dbReference type="ARBA" id="ARBA00022679"/>
    </source>
</evidence>